<dbReference type="AlphaFoldDB" id="A0AAV7P824"/>
<feature type="compositionally biased region" description="Polar residues" evidence="1">
    <location>
        <begin position="24"/>
        <end position="36"/>
    </location>
</feature>
<gene>
    <name evidence="2" type="ORF">NDU88_001766</name>
</gene>
<feature type="non-terminal residue" evidence="2">
    <location>
        <position position="1"/>
    </location>
</feature>
<comment type="caution">
    <text evidence="2">The sequence shown here is derived from an EMBL/GenBank/DDBJ whole genome shotgun (WGS) entry which is preliminary data.</text>
</comment>
<proteinExistence type="predicted"/>
<accession>A0AAV7P824</accession>
<keyword evidence="3" id="KW-1185">Reference proteome</keyword>
<evidence type="ECO:0000256" key="1">
    <source>
        <dbReference type="SAM" id="MobiDB-lite"/>
    </source>
</evidence>
<evidence type="ECO:0000313" key="2">
    <source>
        <dbReference type="EMBL" id="KAJ1123295.1"/>
    </source>
</evidence>
<feature type="non-terminal residue" evidence="2">
    <location>
        <position position="67"/>
    </location>
</feature>
<sequence length="67" mass="7181">ALRRGSSWCSTHGILQVVQTNVAANDSSPSTNSIATHQKRAEPAPCGRHPTALWTHAIPVFSGRLYA</sequence>
<dbReference type="EMBL" id="JANPWB010000011">
    <property type="protein sequence ID" value="KAJ1123295.1"/>
    <property type="molecule type" value="Genomic_DNA"/>
</dbReference>
<organism evidence="2 3">
    <name type="scientific">Pleurodeles waltl</name>
    <name type="common">Iberian ribbed newt</name>
    <dbReference type="NCBI Taxonomy" id="8319"/>
    <lineage>
        <taxon>Eukaryota</taxon>
        <taxon>Metazoa</taxon>
        <taxon>Chordata</taxon>
        <taxon>Craniata</taxon>
        <taxon>Vertebrata</taxon>
        <taxon>Euteleostomi</taxon>
        <taxon>Amphibia</taxon>
        <taxon>Batrachia</taxon>
        <taxon>Caudata</taxon>
        <taxon>Salamandroidea</taxon>
        <taxon>Salamandridae</taxon>
        <taxon>Pleurodelinae</taxon>
        <taxon>Pleurodeles</taxon>
    </lineage>
</organism>
<dbReference type="Proteomes" id="UP001066276">
    <property type="component" value="Chromosome 7"/>
</dbReference>
<reference evidence="2" key="1">
    <citation type="journal article" date="2022" name="bioRxiv">
        <title>Sequencing and chromosome-scale assembly of the giantPleurodeles waltlgenome.</title>
        <authorList>
            <person name="Brown T."/>
            <person name="Elewa A."/>
            <person name="Iarovenko S."/>
            <person name="Subramanian E."/>
            <person name="Araus A.J."/>
            <person name="Petzold A."/>
            <person name="Susuki M."/>
            <person name="Suzuki K.-i.T."/>
            <person name="Hayashi T."/>
            <person name="Toyoda A."/>
            <person name="Oliveira C."/>
            <person name="Osipova E."/>
            <person name="Leigh N.D."/>
            <person name="Simon A."/>
            <person name="Yun M.H."/>
        </authorList>
    </citation>
    <scope>NUCLEOTIDE SEQUENCE</scope>
    <source>
        <strain evidence="2">20211129_DDA</strain>
        <tissue evidence="2">Liver</tissue>
    </source>
</reference>
<evidence type="ECO:0000313" key="3">
    <source>
        <dbReference type="Proteomes" id="UP001066276"/>
    </source>
</evidence>
<name>A0AAV7P824_PLEWA</name>
<feature type="region of interest" description="Disordered" evidence="1">
    <location>
        <begin position="24"/>
        <end position="48"/>
    </location>
</feature>
<protein>
    <submittedName>
        <fullName evidence="2">Uncharacterized protein</fullName>
    </submittedName>
</protein>